<dbReference type="GO" id="GO:0005829">
    <property type="term" value="C:cytosol"/>
    <property type="evidence" value="ECO:0007669"/>
    <property type="project" value="TreeGrafter"/>
</dbReference>
<sequence length="125" mass="13771">MKERTVTDHVGAAIAARRKAKGLTQAHIAEAIGVEKETVSRMENGVISLTLTRLQQMSEVLDCSLSDLVRTNAHDSHSQSQNINELIQSLPVGERVLVVNFVAEIVKVLKSREPVQHYDSSAGRR</sequence>
<dbReference type="SUPFAM" id="SSF47413">
    <property type="entry name" value="lambda repressor-like DNA-binding domains"/>
    <property type="match status" value="1"/>
</dbReference>
<dbReference type="PROSITE" id="PS50943">
    <property type="entry name" value="HTH_CROC1"/>
    <property type="match status" value="1"/>
</dbReference>
<feature type="domain" description="HTH cro/C1-type" evidence="2">
    <location>
        <begin position="14"/>
        <end position="68"/>
    </location>
</feature>
<dbReference type="Proteomes" id="UP000017175">
    <property type="component" value="Chromosome"/>
</dbReference>
<protein>
    <submittedName>
        <fullName evidence="3">XRE family transcriptional regulator</fullName>
    </submittedName>
</protein>
<dbReference type="GO" id="GO:0003677">
    <property type="term" value="F:DNA binding"/>
    <property type="evidence" value="ECO:0007669"/>
    <property type="project" value="UniProtKB-KW"/>
</dbReference>
<organism evidence="3 4">
    <name type="scientific">Pseudomonas fluorescens NCIMB 11764</name>
    <dbReference type="NCBI Taxonomy" id="1221522"/>
    <lineage>
        <taxon>Bacteria</taxon>
        <taxon>Pseudomonadati</taxon>
        <taxon>Pseudomonadota</taxon>
        <taxon>Gammaproteobacteria</taxon>
        <taxon>Pseudomonadales</taxon>
        <taxon>Pseudomonadaceae</taxon>
        <taxon>Pseudomonas</taxon>
    </lineage>
</organism>
<dbReference type="Gene3D" id="1.10.260.40">
    <property type="entry name" value="lambda repressor-like DNA-binding domains"/>
    <property type="match status" value="1"/>
</dbReference>
<dbReference type="GO" id="GO:0003700">
    <property type="term" value="F:DNA-binding transcription factor activity"/>
    <property type="evidence" value="ECO:0007669"/>
    <property type="project" value="TreeGrafter"/>
</dbReference>
<reference evidence="3 4" key="1">
    <citation type="journal article" date="2012" name="J. Bacteriol.">
        <title>Draft genome sequence of the cyanide-utilizing bacterium Pseudomonas fluorescens strain NCIMB 11764.</title>
        <authorList>
            <person name="Vilo C.A."/>
            <person name="Benedik M.J."/>
            <person name="Kunz D.A."/>
            <person name="Dong Q."/>
        </authorList>
    </citation>
    <scope>NUCLEOTIDE SEQUENCE [LARGE SCALE GENOMIC DNA]</scope>
    <source>
        <strain evidence="3 4">NCIMB 11764</strain>
    </source>
</reference>
<dbReference type="PANTHER" id="PTHR46797">
    <property type="entry name" value="HTH-TYPE TRANSCRIPTIONAL REGULATOR"/>
    <property type="match status" value="1"/>
</dbReference>
<evidence type="ECO:0000256" key="1">
    <source>
        <dbReference type="ARBA" id="ARBA00023125"/>
    </source>
</evidence>
<dbReference type="InterPro" id="IPR001387">
    <property type="entry name" value="Cro/C1-type_HTH"/>
</dbReference>
<evidence type="ECO:0000313" key="3">
    <source>
        <dbReference type="EMBL" id="AKV10793.1"/>
    </source>
</evidence>
<name>A0A0K1QYI3_PSEFL</name>
<dbReference type="InterPro" id="IPR050807">
    <property type="entry name" value="TransReg_Diox_bact_type"/>
</dbReference>
<dbReference type="AlphaFoldDB" id="A0A0K1QYI3"/>
<dbReference type="OrthoDB" id="6891141at2"/>
<dbReference type="eggNOG" id="COG1476">
    <property type="taxonomic scope" value="Bacteria"/>
</dbReference>
<dbReference type="InterPro" id="IPR010982">
    <property type="entry name" value="Lambda_DNA-bd_dom_sf"/>
</dbReference>
<dbReference type="Pfam" id="PF01381">
    <property type="entry name" value="HTH_3"/>
    <property type="match status" value="1"/>
</dbReference>
<dbReference type="EMBL" id="CP010945">
    <property type="protein sequence ID" value="AKV10793.1"/>
    <property type="molecule type" value="Genomic_DNA"/>
</dbReference>
<dbReference type="CDD" id="cd00093">
    <property type="entry name" value="HTH_XRE"/>
    <property type="match status" value="1"/>
</dbReference>
<proteinExistence type="predicted"/>
<accession>A0A0K1QYI3</accession>
<evidence type="ECO:0000259" key="2">
    <source>
        <dbReference type="PROSITE" id="PS50943"/>
    </source>
</evidence>
<dbReference type="SMART" id="SM00530">
    <property type="entry name" value="HTH_XRE"/>
    <property type="match status" value="1"/>
</dbReference>
<evidence type="ECO:0000313" key="4">
    <source>
        <dbReference type="Proteomes" id="UP000017175"/>
    </source>
</evidence>
<keyword evidence="1" id="KW-0238">DNA-binding</keyword>
<gene>
    <name evidence="3" type="ORF">B723_05915</name>
</gene>
<dbReference type="PANTHER" id="PTHR46797:SF1">
    <property type="entry name" value="METHYLPHOSPHONATE SYNTHASE"/>
    <property type="match status" value="1"/>
</dbReference>